<dbReference type="PANTHER" id="PTHR24369:SF210">
    <property type="entry name" value="CHAOPTIN-RELATED"/>
    <property type="match status" value="1"/>
</dbReference>
<dbReference type="Pfam" id="PF00560">
    <property type="entry name" value="LRR_1"/>
    <property type="match status" value="1"/>
</dbReference>
<protein>
    <submittedName>
        <fullName evidence="5">Amphoterin-induced protein 1</fullName>
    </submittedName>
</protein>
<dbReference type="OMA" id="YCKCSIS"/>
<dbReference type="InParanoid" id="A0A067REV2"/>
<dbReference type="InterPro" id="IPR003591">
    <property type="entry name" value="Leu-rich_rpt_typical-subtyp"/>
</dbReference>
<dbReference type="Gene3D" id="3.80.10.10">
    <property type="entry name" value="Ribonuclease Inhibitor"/>
    <property type="match status" value="1"/>
</dbReference>
<keyword evidence="1" id="KW-0433">Leucine-rich repeat</keyword>
<dbReference type="FunFam" id="3.80.10.10:FF:000082">
    <property type="entry name" value="Leucine-rich repeat-containing 24"/>
    <property type="match status" value="1"/>
</dbReference>
<dbReference type="eggNOG" id="KOG0619">
    <property type="taxonomic scope" value="Eukaryota"/>
</dbReference>
<evidence type="ECO:0000256" key="1">
    <source>
        <dbReference type="ARBA" id="ARBA00022614"/>
    </source>
</evidence>
<name>A0A067REV2_ZOONE</name>
<dbReference type="InterPro" id="IPR050541">
    <property type="entry name" value="LRR_TM_domain-containing"/>
</dbReference>
<keyword evidence="2 4" id="KW-0732">Signal</keyword>
<evidence type="ECO:0000256" key="2">
    <source>
        <dbReference type="ARBA" id="ARBA00022729"/>
    </source>
</evidence>
<dbReference type="SUPFAM" id="SSF52058">
    <property type="entry name" value="L domain-like"/>
    <property type="match status" value="1"/>
</dbReference>
<dbReference type="AlphaFoldDB" id="A0A067REV2"/>
<keyword evidence="3" id="KW-0677">Repeat</keyword>
<dbReference type="GO" id="GO:0005886">
    <property type="term" value="C:plasma membrane"/>
    <property type="evidence" value="ECO:0007669"/>
    <property type="project" value="TreeGrafter"/>
</dbReference>
<proteinExistence type="predicted"/>
<accession>A0A067REV2</accession>
<reference evidence="5 6" key="1">
    <citation type="journal article" date="2014" name="Nat. Commun.">
        <title>Molecular traces of alternative social organization in a termite genome.</title>
        <authorList>
            <person name="Terrapon N."/>
            <person name="Li C."/>
            <person name="Robertson H.M."/>
            <person name="Ji L."/>
            <person name="Meng X."/>
            <person name="Booth W."/>
            <person name="Chen Z."/>
            <person name="Childers C.P."/>
            <person name="Glastad K.M."/>
            <person name="Gokhale K."/>
            <person name="Gowin J."/>
            <person name="Gronenberg W."/>
            <person name="Hermansen R.A."/>
            <person name="Hu H."/>
            <person name="Hunt B.G."/>
            <person name="Huylmans A.K."/>
            <person name="Khalil S.M."/>
            <person name="Mitchell R.D."/>
            <person name="Munoz-Torres M.C."/>
            <person name="Mustard J.A."/>
            <person name="Pan H."/>
            <person name="Reese J.T."/>
            <person name="Scharf M.E."/>
            <person name="Sun F."/>
            <person name="Vogel H."/>
            <person name="Xiao J."/>
            <person name="Yang W."/>
            <person name="Yang Z."/>
            <person name="Yang Z."/>
            <person name="Zhou J."/>
            <person name="Zhu J."/>
            <person name="Brent C.S."/>
            <person name="Elsik C.G."/>
            <person name="Goodisman M.A."/>
            <person name="Liberles D.A."/>
            <person name="Roe R.M."/>
            <person name="Vargo E.L."/>
            <person name="Vilcinskas A."/>
            <person name="Wang J."/>
            <person name="Bornberg-Bauer E."/>
            <person name="Korb J."/>
            <person name="Zhang G."/>
            <person name="Liebig J."/>
        </authorList>
    </citation>
    <scope>NUCLEOTIDE SEQUENCE [LARGE SCALE GENOMIC DNA]</scope>
    <source>
        <tissue evidence="5">Whole organism</tissue>
    </source>
</reference>
<dbReference type="InterPro" id="IPR032675">
    <property type="entry name" value="LRR_dom_sf"/>
</dbReference>
<evidence type="ECO:0000256" key="4">
    <source>
        <dbReference type="SAM" id="SignalP"/>
    </source>
</evidence>
<keyword evidence="6" id="KW-1185">Reference proteome</keyword>
<dbReference type="PRINTS" id="PR00019">
    <property type="entry name" value="LEURICHRPT"/>
</dbReference>
<dbReference type="SMART" id="SM00369">
    <property type="entry name" value="LRR_TYP"/>
    <property type="match status" value="3"/>
</dbReference>
<dbReference type="Pfam" id="PF13855">
    <property type="entry name" value="LRR_8"/>
    <property type="match status" value="1"/>
</dbReference>
<gene>
    <name evidence="5" type="ORF">L798_01717</name>
</gene>
<dbReference type="PANTHER" id="PTHR24369">
    <property type="entry name" value="ANTIGEN BSP, PUTATIVE-RELATED"/>
    <property type="match status" value="1"/>
</dbReference>
<dbReference type="InterPro" id="IPR001611">
    <property type="entry name" value="Leu-rich_rpt"/>
</dbReference>
<dbReference type="EMBL" id="KK852549">
    <property type="protein sequence ID" value="KDR21563.1"/>
    <property type="molecule type" value="Genomic_DNA"/>
</dbReference>
<feature type="signal peptide" evidence="4">
    <location>
        <begin position="1"/>
        <end position="31"/>
    </location>
</feature>
<evidence type="ECO:0000256" key="3">
    <source>
        <dbReference type="ARBA" id="ARBA00022737"/>
    </source>
</evidence>
<evidence type="ECO:0000313" key="6">
    <source>
        <dbReference type="Proteomes" id="UP000027135"/>
    </source>
</evidence>
<sequence length="167" mass="18950">MQKMGLYYLHQWLLTLLLLSTNCFIFSLSKSNVICPQYCKCSISLGMRSATCVGQRLSNIETGVPSNVQILDISNNSISTLENEGFKNLQLTSLYKIQLQYNHIGTIDLHAFLGVTELRILDLSYNHLYYLLPATFEDTPQLRSLYLQGNRLKIYPGPILTIPSLEV</sequence>
<feature type="chain" id="PRO_5001645111" evidence="4">
    <location>
        <begin position="32"/>
        <end position="167"/>
    </location>
</feature>
<dbReference type="STRING" id="136037.A0A067REV2"/>
<organism evidence="5 6">
    <name type="scientific">Zootermopsis nevadensis</name>
    <name type="common">Dampwood termite</name>
    <dbReference type="NCBI Taxonomy" id="136037"/>
    <lineage>
        <taxon>Eukaryota</taxon>
        <taxon>Metazoa</taxon>
        <taxon>Ecdysozoa</taxon>
        <taxon>Arthropoda</taxon>
        <taxon>Hexapoda</taxon>
        <taxon>Insecta</taxon>
        <taxon>Pterygota</taxon>
        <taxon>Neoptera</taxon>
        <taxon>Polyneoptera</taxon>
        <taxon>Dictyoptera</taxon>
        <taxon>Blattodea</taxon>
        <taxon>Blattoidea</taxon>
        <taxon>Termitoidae</taxon>
        <taxon>Termopsidae</taxon>
        <taxon>Zootermopsis</taxon>
    </lineage>
</organism>
<dbReference type="Proteomes" id="UP000027135">
    <property type="component" value="Unassembled WGS sequence"/>
</dbReference>
<evidence type="ECO:0000313" key="5">
    <source>
        <dbReference type="EMBL" id="KDR21563.1"/>
    </source>
</evidence>
<dbReference type="PROSITE" id="PS51450">
    <property type="entry name" value="LRR"/>
    <property type="match status" value="1"/>
</dbReference>